<reference evidence="6 7" key="1">
    <citation type="submission" date="2022-03" db="EMBL/GenBank/DDBJ databases">
        <title>Ignatzschineria rhizosphaerae HR5S32.</title>
        <authorList>
            <person name="Sun J.Q."/>
            <person name="Feng J.Y."/>
        </authorList>
    </citation>
    <scope>NUCLEOTIDE SEQUENCE [LARGE SCALE GENOMIC DNA]</scope>
    <source>
        <strain evidence="6 7">HR5S32</strain>
    </source>
</reference>
<evidence type="ECO:0000256" key="1">
    <source>
        <dbReference type="ARBA" id="ARBA00022475"/>
    </source>
</evidence>
<protein>
    <submittedName>
        <fullName evidence="6">Lipopolysaccharide assembly protein LapA domain-containing protein</fullName>
    </submittedName>
</protein>
<sequence length="99" mass="11435">MKRIYFWLKIAVWVLIFAVVFIVFYVNRDSQVSFNYLIGDATLNTSLFICVIFMIGALFTIGVLALLNISRVFSNMGLKNSVKRLEKENAELKRKTHVL</sequence>
<organism evidence="6 7">
    <name type="scientific">Ignatzschineria rhizosphaerae</name>
    <dbReference type="NCBI Taxonomy" id="2923279"/>
    <lineage>
        <taxon>Bacteria</taxon>
        <taxon>Pseudomonadati</taxon>
        <taxon>Pseudomonadota</taxon>
        <taxon>Gammaproteobacteria</taxon>
        <taxon>Cardiobacteriales</taxon>
        <taxon>Ignatzschineriaceae</taxon>
        <taxon>Ignatzschineria</taxon>
    </lineage>
</organism>
<dbReference type="Pfam" id="PF06305">
    <property type="entry name" value="LapA_dom"/>
    <property type="match status" value="1"/>
</dbReference>
<feature type="domain" description="Lipopolysaccharide assembly protein A" evidence="5">
    <location>
        <begin position="31"/>
        <end position="95"/>
    </location>
</feature>
<evidence type="ECO:0000313" key="7">
    <source>
        <dbReference type="Proteomes" id="UP000829542"/>
    </source>
</evidence>
<gene>
    <name evidence="6" type="ORF">MMG00_05790</name>
</gene>
<keyword evidence="3" id="KW-1133">Transmembrane helix</keyword>
<keyword evidence="2" id="KW-0812">Transmembrane</keyword>
<evidence type="ECO:0000256" key="2">
    <source>
        <dbReference type="ARBA" id="ARBA00022692"/>
    </source>
</evidence>
<evidence type="ECO:0000313" key="6">
    <source>
        <dbReference type="EMBL" id="UNM97357.1"/>
    </source>
</evidence>
<accession>A0ABY3X8H0</accession>
<proteinExistence type="predicted"/>
<dbReference type="RefSeq" id="WP_242152713.1">
    <property type="nucleotide sequence ID" value="NZ_CP093379.1"/>
</dbReference>
<name>A0ABY3X8H0_9GAMM</name>
<dbReference type="Proteomes" id="UP000829542">
    <property type="component" value="Chromosome"/>
</dbReference>
<keyword evidence="7" id="KW-1185">Reference proteome</keyword>
<keyword evidence="4" id="KW-0472">Membrane</keyword>
<evidence type="ECO:0000259" key="5">
    <source>
        <dbReference type="Pfam" id="PF06305"/>
    </source>
</evidence>
<dbReference type="EMBL" id="CP093379">
    <property type="protein sequence ID" value="UNM97357.1"/>
    <property type="molecule type" value="Genomic_DNA"/>
</dbReference>
<keyword evidence="1" id="KW-1003">Cell membrane</keyword>
<evidence type="ECO:0000256" key="4">
    <source>
        <dbReference type="ARBA" id="ARBA00023136"/>
    </source>
</evidence>
<evidence type="ECO:0000256" key="3">
    <source>
        <dbReference type="ARBA" id="ARBA00022989"/>
    </source>
</evidence>
<dbReference type="InterPro" id="IPR010445">
    <property type="entry name" value="LapA_dom"/>
</dbReference>